<dbReference type="InterPro" id="IPR001304">
    <property type="entry name" value="C-type_lectin-like"/>
</dbReference>
<dbReference type="GeneID" id="4363104"/>
<dbReference type="Pfam" id="PF08277">
    <property type="entry name" value="PAN_3"/>
    <property type="match status" value="1"/>
</dbReference>
<evidence type="ECO:0000256" key="1">
    <source>
        <dbReference type="SAM" id="SignalP"/>
    </source>
</evidence>
<dbReference type="PaxDb" id="6239-Y17D7B.8"/>
<evidence type="ECO:0000313" key="5">
    <source>
        <dbReference type="WormBase" id="Y17D7B.8"/>
    </source>
</evidence>
<dbReference type="OMA" id="KINDIEC"/>
<dbReference type="OrthoDB" id="5874563at2759"/>
<dbReference type="Proteomes" id="UP000001940">
    <property type="component" value="Chromosome V"/>
</dbReference>
<dbReference type="AlphaFoldDB" id="Q18LB7"/>
<dbReference type="CTD" id="4363104"/>
<dbReference type="PANTHER" id="PTHR47629">
    <property type="entry name" value="C-TYPE LECTIN-RELATED"/>
    <property type="match status" value="1"/>
</dbReference>
<dbReference type="SUPFAM" id="SSF56436">
    <property type="entry name" value="C-type lectin-like"/>
    <property type="match status" value="1"/>
</dbReference>
<dbReference type="SMART" id="SM00034">
    <property type="entry name" value="CLECT"/>
    <property type="match status" value="1"/>
</dbReference>
<dbReference type="PANTHER" id="PTHR47629:SF13">
    <property type="entry name" value="CW DOMAIN-CONTAINING PROTEIN-RELATED"/>
    <property type="match status" value="1"/>
</dbReference>
<name>Q18LB7_CAEEL</name>
<dbReference type="RefSeq" id="NP_001041188.1">
    <property type="nucleotide sequence ID" value="NM_001047723.1"/>
</dbReference>
<dbReference type="Pfam" id="PF00059">
    <property type="entry name" value="Lectin_C"/>
    <property type="match status" value="1"/>
</dbReference>
<dbReference type="SMART" id="SM00605">
    <property type="entry name" value="CW"/>
    <property type="match status" value="1"/>
</dbReference>
<dbReference type="EMBL" id="BX284605">
    <property type="protein sequence ID" value="CAK55193.1"/>
    <property type="molecule type" value="Genomic_DNA"/>
</dbReference>
<feature type="signal peptide" evidence="1">
    <location>
        <begin position="1"/>
        <end position="24"/>
    </location>
</feature>
<proteinExistence type="predicted"/>
<reference evidence="3 4" key="1">
    <citation type="journal article" date="1998" name="Science">
        <title>Genome sequence of the nematode C. elegans: a platform for investigating biology.</title>
        <authorList>
            <consortium name="The C. elegans sequencing consortium"/>
            <person name="Sulson J.E."/>
            <person name="Waterston R."/>
        </authorList>
    </citation>
    <scope>NUCLEOTIDE SEQUENCE [LARGE SCALE GENOMIC DNA]</scope>
    <source>
        <strain evidence="3 4">Bristol N2</strain>
    </source>
</reference>
<dbReference type="Gene3D" id="3.10.100.10">
    <property type="entry name" value="Mannose-Binding Protein A, subunit A"/>
    <property type="match status" value="1"/>
</dbReference>
<evidence type="ECO:0000313" key="4">
    <source>
        <dbReference type="Proteomes" id="UP000001940"/>
    </source>
</evidence>
<accession>Q18LB7</accession>
<dbReference type="InterPro" id="IPR016187">
    <property type="entry name" value="CTDL_fold"/>
</dbReference>
<dbReference type="FunCoup" id="Q18LB7">
    <property type="interactions" value="113"/>
</dbReference>
<evidence type="ECO:0000259" key="2">
    <source>
        <dbReference type="PROSITE" id="PS50041"/>
    </source>
</evidence>
<organism evidence="3 4">
    <name type="scientific">Caenorhabditis elegans</name>
    <dbReference type="NCBI Taxonomy" id="6239"/>
    <lineage>
        <taxon>Eukaryota</taxon>
        <taxon>Metazoa</taxon>
        <taxon>Ecdysozoa</taxon>
        <taxon>Nematoda</taxon>
        <taxon>Chromadorea</taxon>
        <taxon>Rhabditida</taxon>
        <taxon>Rhabditina</taxon>
        <taxon>Rhabditomorpha</taxon>
        <taxon>Rhabditoidea</taxon>
        <taxon>Rhabditidae</taxon>
        <taxon>Peloderinae</taxon>
        <taxon>Caenorhabditis</taxon>
    </lineage>
</organism>
<gene>
    <name evidence="3 5" type="primary">clec-257</name>
    <name evidence="3" type="ORF">CELE_Y17D7B.8</name>
    <name evidence="5" type="ORF">Y17D7B.8</name>
</gene>
<sequence length="290" mass="32161">MRFWSLFFLSFYLILELLVPKAYCQTRMVLIYGSVTSSGTSTSTTFKTVEDCKNGCFEKEDCIMMYFMLEKCRFYSYATNGQSFSILAQSKSYVAIKTDASNIPNNTCPDTFTNIKFSYTSPATGDTYSFKKNSTGLSYTSCKTDWKRFERADGTFVCMNIVLSNGTTYTKAQERCQELGGTVTGVASVEESKFLQTKVPGPQPKGFWIGGGRNCPTVPCSSFRWVDGYTTSYDALVPSNAALTVSKNTDANSENYLTVFASNGTPLTINDINQDFTSLIVGFVCGYKIL</sequence>
<dbReference type="InParanoid" id="Q18LB7"/>
<dbReference type="UCSC" id="Y17D7B.8">
    <property type="organism name" value="c. elegans"/>
</dbReference>
<protein>
    <submittedName>
        <fullName evidence="3">C-type lectin domain-containing protein</fullName>
    </submittedName>
</protein>
<dbReference type="eggNOG" id="KOG4297">
    <property type="taxonomic scope" value="Eukaryota"/>
</dbReference>
<dbReference type="InterPro" id="IPR006583">
    <property type="entry name" value="PAN-3_domain"/>
</dbReference>
<dbReference type="InterPro" id="IPR016186">
    <property type="entry name" value="C-type_lectin-like/link_sf"/>
</dbReference>
<evidence type="ECO:0000313" key="3">
    <source>
        <dbReference type="EMBL" id="CAK55193.1"/>
    </source>
</evidence>
<dbReference type="KEGG" id="cel:CELE_Y17D7B.8"/>
<feature type="chain" id="PRO_5004187164" evidence="1">
    <location>
        <begin position="25"/>
        <end position="290"/>
    </location>
</feature>
<keyword evidence="1" id="KW-0732">Signal</keyword>
<dbReference type="PhylomeDB" id="Q18LB7"/>
<keyword evidence="4" id="KW-1185">Reference proteome</keyword>
<feature type="domain" description="C-type lectin" evidence="2">
    <location>
        <begin position="158"/>
        <end position="233"/>
    </location>
</feature>
<dbReference type="WormBase" id="Y17D7B.8">
    <property type="protein sequence ID" value="CE40274"/>
    <property type="gene ID" value="WBGene00044892"/>
    <property type="gene designation" value="clec-257"/>
</dbReference>
<dbReference type="HOGENOM" id="CLU_078891_0_0_1"/>
<dbReference type="PROSITE" id="PS50041">
    <property type="entry name" value="C_TYPE_LECTIN_2"/>
    <property type="match status" value="1"/>
</dbReference>
<dbReference type="SMR" id="Q18LB7"/>
<dbReference type="AGR" id="WB:WBGene00044892"/>
<dbReference type="CDD" id="cd00037">
    <property type="entry name" value="CLECT"/>
    <property type="match status" value="1"/>
</dbReference>